<reference evidence="4" key="1">
    <citation type="journal article" date="2017" name="Med. Chem. Commun.">
        <title>Nonomuraea sp. ATCC 55076 harbours the largest actinomycete chromosome to date and the kistamicin biosynthetic gene cluster.</title>
        <authorList>
            <person name="Nazari B."/>
            <person name="Forneris C.C."/>
            <person name="Gibson M.I."/>
            <person name="Moon K."/>
            <person name="Schramma K.R."/>
            <person name="Seyedsayamdost M.R."/>
        </authorList>
    </citation>
    <scope>NUCLEOTIDE SEQUENCE [LARGE SCALE GENOMIC DNA]</scope>
    <source>
        <strain evidence="4">ATCC 55076</strain>
    </source>
</reference>
<comment type="similarity">
    <text evidence="1">Belongs to the universal stress protein A family.</text>
</comment>
<dbReference type="AlphaFoldDB" id="A0A1U9ZYR3"/>
<dbReference type="Gene3D" id="3.40.50.620">
    <property type="entry name" value="HUPs"/>
    <property type="match status" value="1"/>
</dbReference>
<dbReference type="SUPFAM" id="SSF52402">
    <property type="entry name" value="Adenine nucleotide alpha hydrolases-like"/>
    <property type="match status" value="1"/>
</dbReference>
<accession>A0A1U9ZYR3</accession>
<dbReference type="Proteomes" id="UP000190797">
    <property type="component" value="Chromosome"/>
</dbReference>
<dbReference type="STRING" id="1909395.BKM31_17895"/>
<dbReference type="InterPro" id="IPR014729">
    <property type="entry name" value="Rossmann-like_a/b/a_fold"/>
</dbReference>
<organism evidence="3 4">
    <name type="scientific">[Actinomadura] parvosata subsp. kistnae</name>
    <dbReference type="NCBI Taxonomy" id="1909395"/>
    <lineage>
        <taxon>Bacteria</taxon>
        <taxon>Bacillati</taxon>
        <taxon>Actinomycetota</taxon>
        <taxon>Actinomycetes</taxon>
        <taxon>Streptosporangiales</taxon>
        <taxon>Streptosporangiaceae</taxon>
        <taxon>Nonomuraea</taxon>
    </lineage>
</organism>
<keyword evidence="4" id="KW-1185">Reference proteome</keyword>
<gene>
    <name evidence="3" type="ORF">BKM31_17895</name>
</gene>
<evidence type="ECO:0000313" key="4">
    <source>
        <dbReference type="Proteomes" id="UP000190797"/>
    </source>
</evidence>
<dbReference type="InterPro" id="IPR006015">
    <property type="entry name" value="Universal_stress_UspA"/>
</dbReference>
<dbReference type="RefSeq" id="WP_080039272.1">
    <property type="nucleotide sequence ID" value="NZ_CP017717.1"/>
</dbReference>
<dbReference type="Pfam" id="PF00582">
    <property type="entry name" value="Usp"/>
    <property type="match status" value="1"/>
</dbReference>
<name>A0A1U9ZYR3_9ACTN</name>
<proteinExistence type="inferred from homology"/>
<dbReference type="PRINTS" id="PR01438">
    <property type="entry name" value="UNVRSLSTRESS"/>
</dbReference>
<dbReference type="KEGG" id="noa:BKM31_17895"/>
<feature type="domain" description="UspA" evidence="2">
    <location>
        <begin position="2"/>
        <end position="145"/>
    </location>
</feature>
<evidence type="ECO:0000256" key="1">
    <source>
        <dbReference type="ARBA" id="ARBA00008791"/>
    </source>
</evidence>
<dbReference type="InterPro" id="IPR006016">
    <property type="entry name" value="UspA"/>
</dbReference>
<sequence>MSILIAYDGSSDAQHAIEETARLFPGASTVVLYARQPLESLAAHLEGHPALEDLRDLDTRTLDASEQLAAEGAERARALGLKAEPRVASVPEETAAEAIVDVAEEIDASLIVLGSRGRRGLPALLSGSTSTRVMHSTGRPTLIIPSGALAAARRASRAGAGR</sequence>
<evidence type="ECO:0000313" key="3">
    <source>
        <dbReference type="EMBL" id="AQZ63088.1"/>
    </source>
</evidence>
<dbReference type="PANTHER" id="PTHR46268">
    <property type="entry name" value="STRESS RESPONSE PROTEIN NHAX"/>
    <property type="match status" value="1"/>
</dbReference>
<protein>
    <submittedName>
        <fullName evidence="3">Universal stress protein UspA</fullName>
    </submittedName>
</protein>
<evidence type="ECO:0000259" key="2">
    <source>
        <dbReference type="Pfam" id="PF00582"/>
    </source>
</evidence>
<dbReference type="OrthoDB" id="267918at2"/>
<dbReference type="CDD" id="cd00293">
    <property type="entry name" value="USP-like"/>
    <property type="match status" value="1"/>
</dbReference>
<dbReference type="PANTHER" id="PTHR46268:SF6">
    <property type="entry name" value="UNIVERSAL STRESS PROTEIN UP12"/>
    <property type="match status" value="1"/>
</dbReference>
<dbReference type="EMBL" id="CP017717">
    <property type="protein sequence ID" value="AQZ63088.1"/>
    <property type="molecule type" value="Genomic_DNA"/>
</dbReference>